<comment type="subcellular location">
    <subcellularLocation>
        <location evidence="2">Golgi apparatus membrane</location>
        <topology evidence="2">Single-pass type II membrane protein</topology>
    </subcellularLocation>
</comment>
<dbReference type="UniPathway" id="UPA00378"/>
<keyword evidence="10 17" id="KW-1133">Transmembrane helix</keyword>
<evidence type="ECO:0000256" key="8">
    <source>
        <dbReference type="ARBA" id="ARBA00022723"/>
    </source>
</evidence>
<dbReference type="PANTHER" id="PTHR10468:SF0">
    <property type="entry name" value="ALPHA-1,3-MANNOSYL-GLYCOPROTEIN 2-BETA-N-ACETYLGLUCOSAMINYLTRANSFERASE"/>
    <property type="match status" value="1"/>
</dbReference>
<evidence type="ECO:0000256" key="1">
    <source>
        <dbReference type="ARBA" id="ARBA00001936"/>
    </source>
</evidence>
<keyword evidence="6 18" id="KW-0808">Transferase</keyword>
<keyword evidence="13" id="KW-0464">Manganese</keyword>
<organism evidence="18">
    <name type="scientific">Phaeodactylum tricornutum</name>
    <name type="common">Diatom</name>
    <dbReference type="NCBI Taxonomy" id="2850"/>
    <lineage>
        <taxon>Eukaryota</taxon>
        <taxon>Sar</taxon>
        <taxon>Stramenopiles</taxon>
        <taxon>Ochrophyta</taxon>
        <taxon>Bacillariophyta</taxon>
        <taxon>Bacillariophyceae</taxon>
        <taxon>Bacillariophycidae</taxon>
        <taxon>Naviculales</taxon>
        <taxon>Phaeodactylaceae</taxon>
        <taxon>Phaeodactylum</taxon>
    </lineage>
</organism>
<sequence length="444" mass="50038">MRLWKRTTSGVPPPRRRRRGGREERLAIGLLLTLAVVWGTVLVGTLVALVASPTKSVPTFPTVPTDSRPSAAFVVSDAPGAYESPLLVFTCRRDQYLRETLRDIWNYIPTDCSVGCPLVISQDGNDPAVQRVVREFTDEFATKNVPVVHWTHTSALRGGTNGYQALAIHYGWALRRVFDGQTLSGSVHGAKHGTPKRVIILEEDLHVAPDFFDYFAATAPLLDHDSSLLAVSAFHDNGFAHNVRNASRILRSDFFPGLGWMMNRRLWVDELQSKWPGGYWDDWLREPAQRQDRAILRPEISRTYHFGTEGGTSSNQFGSHLSKILLNRETVDWSKAVDLEAQLRPEVYDPAYWAMVQASTLTYTIPDALEQAKKSNARLQYTTIEQFKYLAHKLKLMADEKANVPRTAYKGIVETRPHGADNFLFLTPPLAELQKEFDIPSPKR</sequence>
<dbReference type="Gene3D" id="3.90.550.10">
    <property type="entry name" value="Spore Coat Polysaccharide Biosynthesis Protein SpsA, Chain A"/>
    <property type="match status" value="1"/>
</dbReference>
<keyword evidence="5 18" id="KW-0328">Glycosyltransferase</keyword>
<comment type="catalytic activity">
    <reaction evidence="16">
        <text>N(4)-(alpha-D-Man-(1-&gt;3)-[alpha-D-Man-(1-&gt;3)-[alpha-D-Man-(1-&gt;6)]-alpha-D-Man-(1-&gt;6)]-beta-D-Man-(1-&gt;4)-beta-D-GlcNAc-(1-&gt;4)-beta-D-GlcNAc)-L-asparaginyl-[protein] (N-glucan mannose isomer 5A1,2) + UDP-N-acetyl-alpha-D-glucosamine = N(4)-{beta-D-GlcNAc-(1-&gt;2)-alpha-D-Man-(1-&gt;3)-[alpha-D-Man-(1-&gt;3)-[alpha-D-Man-(1-&gt;6)]-alpha-D-Man-(1-&gt;6)]-beta-D-Man-(1-&gt;4)-beta-D-GlcNAc-(1-&gt;4)-beta-D-GlcNAc}-L-asparaginyl-[protein] + UDP + H(+)</text>
        <dbReference type="Rhea" id="RHEA:11456"/>
        <dbReference type="Rhea" id="RHEA-COMP:14367"/>
        <dbReference type="Rhea" id="RHEA-COMP:14368"/>
        <dbReference type="ChEBI" id="CHEBI:15378"/>
        <dbReference type="ChEBI" id="CHEBI:57705"/>
        <dbReference type="ChEBI" id="CHEBI:58223"/>
        <dbReference type="ChEBI" id="CHEBI:59087"/>
        <dbReference type="ChEBI" id="CHEBI:60625"/>
        <dbReference type="EC" id="2.4.1.101"/>
    </reaction>
</comment>
<dbReference type="FunFam" id="3.90.550.10:FF:000252">
    <property type="entry name" value="Protein O-linked-mannose beta-1,2-N-acetylglucosaminyltransferase 1"/>
    <property type="match status" value="1"/>
</dbReference>
<evidence type="ECO:0000256" key="10">
    <source>
        <dbReference type="ARBA" id="ARBA00022989"/>
    </source>
</evidence>
<dbReference type="SUPFAM" id="SSF53448">
    <property type="entry name" value="Nucleotide-diphospho-sugar transferases"/>
    <property type="match status" value="1"/>
</dbReference>
<dbReference type="EMBL" id="BK007891">
    <property type="protein sequence ID" value="DAC74016.1"/>
    <property type="molecule type" value="Genomic_DNA"/>
</dbReference>
<protein>
    <recommendedName>
        <fullName evidence="14">alpha-1,3-mannosyl-glycoprotein 2-beta-N-acetylglucosaminyltransferase</fullName>
        <ecNumber evidence="14">2.4.1.101</ecNumber>
    </recommendedName>
    <alternativeName>
        <fullName evidence="15">N-glycosyl-oligosaccharide-glycoprotein N-acetylglucosaminyltransferase I</fullName>
    </alternativeName>
</protein>
<dbReference type="InterPro" id="IPR052261">
    <property type="entry name" value="Glycosyltransferase_13"/>
</dbReference>
<dbReference type="PANTHER" id="PTHR10468">
    <property type="entry name" value="PROTEIN O-LINKED-MANNOSE BETA-1,2-N-ACETYLGLUCOSAMINYLTRANSFERASE 1/ALPHA-1,3-MANNOSYL-GLYCOPROTEIN 2-BETA-N-ACETYLGLUCOSAMINYLTRANSFERASE"/>
    <property type="match status" value="1"/>
</dbReference>
<dbReference type="GO" id="GO:0000139">
    <property type="term" value="C:Golgi membrane"/>
    <property type="evidence" value="ECO:0007669"/>
    <property type="project" value="UniProtKB-SubCell"/>
</dbReference>
<accession>A0A3T1FZX0</accession>
<evidence type="ECO:0000256" key="4">
    <source>
        <dbReference type="ARBA" id="ARBA00006492"/>
    </source>
</evidence>
<dbReference type="GO" id="GO:0003827">
    <property type="term" value="F:alpha-1,3-mannosylglycoprotein 2-beta-N-acetylglucosaminyltransferase activity"/>
    <property type="evidence" value="ECO:0007669"/>
    <property type="project" value="UniProtKB-EC"/>
</dbReference>
<evidence type="ECO:0000256" key="17">
    <source>
        <dbReference type="SAM" id="Phobius"/>
    </source>
</evidence>
<comment type="similarity">
    <text evidence="4">Belongs to the glycosyltransferase 13 family.</text>
</comment>
<dbReference type="AlphaFoldDB" id="A0A3T1FZX0"/>
<dbReference type="Pfam" id="PF03071">
    <property type="entry name" value="GNT-I"/>
    <property type="match status" value="1"/>
</dbReference>
<dbReference type="InterPro" id="IPR029044">
    <property type="entry name" value="Nucleotide-diphossugar_trans"/>
</dbReference>
<evidence type="ECO:0000256" key="5">
    <source>
        <dbReference type="ARBA" id="ARBA00022676"/>
    </source>
</evidence>
<keyword evidence="11" id="KW-0333">Golgi apparatus</keyword>
<evidence type="ECO:0000256" key="9">
    <source>
        <dbReference type="ARBA" id="ARBA00022968"/>
    </source>
</evidence>
<evidence type="ECO:0000256" key="14">
    <source>
        <dbReference type="ARBA" id="ARBA00038949"/>
    </source>
</evidence>
<dbReference type="Gene3D" id="3.10.180.20">
    <property type="entry name" value="N-Acetylglucosaminyltransferase I, Domain 2"/>
    <property type="match status" value="1"/>
</dbReference>
<evidence type="ECO:0000256" key="13">
    <source>
        <dbReference type="ARBA" id="ARBA00023211"/>
    </source>
</evidence>
<proteinExistence type="inferred from homology"/>
<evidence type="ECO:0000256" key="3">
    <source>
        <dbReference type="ARBA" id="ARBA00004922"/>
    </source>
</evidence>
<comment type="cofactor">
    <cofactor evidence="1">
        <name>Mn(2+)</name>
        <dbReference type="ChEBI" id="CHEBI:29035"/>
    </cofactor>
</comment>
<keyword evidence="7 17" id="KW-0812">Transmembrane</keyword>
<evidence type="ECO:0000256" key="16">
    <source>
        <dbReference type="ARBA" id="ARBA00049421"/>
    </source>
</evidence>
<keyword evidence="9" id="KW-0735">Signal-anchor</keyword>
<dbReference type="GO" id="GO:0046872">
    <property type="term" value="F:metal ion binding"/>
    <property type="evidence" value="ECO:0007669"/>
    <property type="project" value="UniProtKB-KW"/>
</dbReference>
<evidence type="ECO:0000313" key="18">
    <source>
        <dbReference type="EMBL" id="DAC74016.1"/>
    </source>
</evidence>
<dbReference type="OMA" id="KGYDLSW"/>
<evidence type="ECO:0000256" key="2">
    <source>
        <dbReference type="ARBA" id="ARBA00004323"/>
    </source>
</evidence>
<dbReference type="InterPro" id="IPR004139">
    <property type="entry name" value="Glyco_trans_13"/>
</dbReference>
<evidence type="ECO:0000256" key="11">
    <source>
        <dbReference type="ARBA" id="ARBA00023034"/>
    </source>
</evidence>
<keyword evidence="8" id="KW-0479">Metal-binding</keyword>
<reference evidence="18" key="1">
    <citation type="journal article" date="2011" name="J. Biol. Chem.">
        <title>N-glycans of Phaeodactylum tricornutum diatom and functional characterization of its N-acetylglucosaminyltransferase I enzyme.</title>
        <authorList>
            <person name="Baiet B."/>
            <person name="Burel C."/>
            <person name="Saint-Jean B."/>
            <person name="Louvet R."/>
            <person name="Menu-Bouaouiche L."/>
            <person name="Kiefer-Meyer M.C."/>
            <person name="Mathieu-Rivet E."/>
            <person name="Lefebvre T."/>
            <person name="Castel H."/>
            <person name="Carlier A."/>
            <person name="Cadoret J.P."/>
            <person name="Lerouge P."/>
            <person name="Bardor M."/>
        </authorList>
    </citation>
    <scope>NUCLEOTIDE SEQUENCE</scope>
    <source>
        <strain evidence="18">CCAP 1055/1</strain>
    </source>
</reference>
<evidence type="ECO:0000256" key="6">
    <source>
        <dbReference type="ARBA" id="ARBA00022679"/>
    </source>
</evidence>
<keyword evidence="12 17" id="KW-0472">Membrane</keyword>
<evidence type="ECO:0000256" key="7">
    <source>
        <dbReference type="ARBA" id="ARBA00022692"/>
    </source>
</evidence>
<evidence type="ECO:0000256" key="12">
    <source>
        <dbReference type="ARBA" id="ARBA00023136"/>
    </source>
</evidence>
<comment type="pathway">
    <text evidence="3">Protein modification; protein glycosylation.</text>
</comment>
<evidence type="ECO:0000256" key="15">
    <source>
        <dbReference type="ARBA" id="ARBA00041712"/>
    </source>
</evidence>
<feature type="transmembrane region" description="Helical" evidence="17">
    <location>
        <begin position="26"/>
        <end position="51"/>
    </location>
</feature>
<name>A0A3T1FZX0_PHATR</name>
<dbReference type="EC" id="2.4.1.101" evidence="14"/>